<evidence type="ECO:0000259" key="14">
    <source>
        <dbReference type="SMART" id="SM01119"/>
    </source>
</evidence>
<evidence type="ECO:0000313" key="16">
    <source>
        <dbReference type="Proteomes" id="UP000054166"/>
    </source>
</evidence>
<evidence type="ECO:0000256" key="8">
    <source>
        <dbReference type="ARBA" id="ARBA00023239"/>
    </source>
</evidence>
<comment type="cofactor">
    <cofactor evidence="1">
        <name>pyridoxal 5'-phosphate</name>
        <dbReference type="ChEBI" id="CHEBI:597326"/>
    </cofactor>
</comment>
<keyword evidence="7" id="KW-0663">Pyridoxal phosphate</keyword>
<dbReference type="AlphaFoldDB" id="A0A0C3FM84"/>
<keyword evidence="4" id="KW-0216">Detoxification</keyword>
<evidence type="ECO:0000256" key="12">
    <source>
        <dbReference type="ARBA" id="ARBA00069616"/>
    </source>
</evidence>
<dbReference type="PANTHER" id="PTHR28004">
    <property type="entry name" value="ZGC:162816-RELATED"/>
    <property type="match status" value="1"/>
</dbReference>
<evidence type="ECO:0000256" key="9">
    <source>
        <dbReference type="ARBA" id="ARBA00051198"/>
    </source>
</evidence>
<evidence type="ECO:0000256" key="4">
    <source>
        <dbReference type="ARBA" id="ARBA00022575"/>
    </source>
</evidence>
<dbReference type="GO" id="GO:0036088">
    <property type="term" value="P:D-serine catabolic process"/>
    <property type="evidence" value="ECO:0007669"/>
    <property type="project" value="TreeGrafter"/>
</dbReference>
<evidence type="ECO:0000256" key="5">
    <source>
        <dbReference type="ARBA" id="ARBA00022723"/>
    </source>
</evidence>
<dbReference type="InParanoid" id="A0A0C3FM84"/>
<dbReference type="STRING" id="765440.A0A0C3FM84"/>
<comment type="similarity">
    <text evidence="3">Belongs to the DSD1 family.</text>
</comment>
<dbReference type="Pfam" id="PF14031">
    <property type="entry name" value="D-ser_dehydrat"/>
    <property type="match status" value="1"/>
</dbReference>
<dbReference type="Gene3D" id="2.40.37.20">
    <property type="entry name" value="D-serine dehydratase-like domain"/>
    <property type="match status" value="1"/>
</dbReference>
<dbReference type="SUPFAM" id="SSF51419">
    <property type="entry name" value="PLP-binding barrel"/>
    <property type="match status" value="1"/>
</dbReference>
<dbReference type="InterPro" id="IPR051466">
    <property type="entry name" value="D-amino_acid_metab_enzyme"/>
</dbReference>
<accession>A0A0C3FM84</accession>
<evidence type="ECO:0000256" key="11">
    <source>
        <dbReference type="ARBA" id="ARBA00066349"/>
    </source>
</evidence>
<keyword evidence="6" id="KW-0862">Zinc</keyword>
<protein>
    <recommendedName>
        <fullName evidence="12">D-serine dehydratase</fullName>
        <ecNumber evidence="11">4.3.1.18</ecNumber>
    </recommendedName>
    <alternativeName>
        <fullName evidence="13">D-serine deaminase</fullName>
    </alternativeName>
</protein>
<dbReference type="InterPro" id="IPR042208">
    <property type="entry name" value="D-ser_dehydrat-like_sf"/>
</dbReference>
<dbReference type="Gene3D" id="3.20.20.10">
    <property type="entry name" value="Alanine racemase"/>
    <property type="match status" value="1"/>
</dbReference>
<feature type="domain" description="D-serine dehydratase-like" evidence="14">
    <location>
        <begin position="314"/>
        <end position="425"/>
    </location>
</feature>
<dbReference type="PANTHER" id="PTHR28004:SF2">
    <property type="entry name" value="D-SERINE DEHYDRATASE"/>
    <property type="match status" value="1"/>
</dbReference>
<dbReference type="InterPro" id="IPR026956">
    <property type="entry name" value="D-ser_dehydrat-like_dom"/>
</dbReference>
<sequence length="445" mass="47626">MAPSVVQTKTYDRPPQKQELLNEFAGKPLKALRTPAMIIDRNIFAQNCARMHEKAAQWGANFRAHLKTHKTAEGTRLQLVSSAQKTTAVVVSTLMEAWEVVRAGLVADGTVSDILYGLPIAINKIADLSSLRDEVASHGAVIRILIDHPDQVRFLEAFEKQQPSVRRWSAFVKVDGGQKRAGVSPASPFFESLLPLLFESPAISLYGFYCHAGNSYASTSFPQASSVLSAEVEAVNTAAGLALAVLSNTHSNGAHEQPFVLAVGSTPTAHAASTETKAQLASVLNGTLELHAGNYPMLDLQQLHTNLVDRSRVAQRVLATVISYYPGRGAGGSDEAMCDAGAIAMSKDTGPSGVFGEVIGRPWSLGRISQEHGILTRSTPAKSTGNDKLSADDGGDKLELGSMVEIVGQHACLTAAAYPWYYVVDSSVDGGSDCVQDIWVPWKGW</sequence>
<dbReference type="GO" id="GO:0009636">
    <property type="term" value="P:response to toxic substance"/>
    <property type="evidence" value="ECO:0007669"/>
    <property type="project" value="UniProtKB-KW"/>
</dbReference>
<gene>
    <name evidence="15" type="ORF">PILCRDRAFT_817149</name>
</gene>
<dbReference type="EC" id="4.3.1.18" evidence="11"/>
<keyword evidence="16" id="KW-1185">Reference proteome</keyword>
<dbReference type="InterPro" id="IPR029066">
    <property type="entry name" value="PLP-binding_barrel"/>
</dbReference>
<dbReference type="FunCoup" id="A0A0C3FM84">
    <property type="interactions" value="27"/>
</dbReference>
<evidence type="ECO:0000313" key="15">
    <source>
        <dbReference type="EMBL" id="KIM85160.1"/>
    </source>
</evidence>
<keyword evidence="8" id="KW-0456">Lyase</keyword>
<comment type="function">
    <text evidence="10">Catalyzes the conversion of D-serine to pyruvate and ammonia. May play a role in D-serine detoxification.</text>
</comment>
<dbReference type="GO" id="GO:0046872">
    <property type="term" value="F:metal ion binding"/>
    <property type="evidence" value="ECO:0007669"/>
    <property type="project" value="UniProtKB-KW"/>
</dbReference>
<dbReference type="SMART" id="SM01119">
    <property type="entry name" value="D-ser_dehydrat"/>
    <property type="match status" value="1"/>
</dbReference>
<evidence type="ECO:0000256" key="2">
    <source>
        <dbReference type="ARBA" id="ARBA00001947"/>
    </source>
</evidence>
<dbReference type="Proteomes" id="UP000054166">
    <property type="component" value="Unassembled WGS sequence"/>
</dbReference>
<comment type="catalytic activity">
    <reaction evidence="9">
        <text>D-serine = pyruvate + NH4(+)</text>
        <dbReference type="Rhea" id="RHEA:13977"/>
        <dbReference type="ChEBI" id="CHEBI:15361"/>
        <dbReference type="ChEBI" id="CHEBI:28938"/>
        <dbReference type="ChEBI" id="CHEBI:35247"/>
        <dbReference type="EC" id="4.3.1.18"/>
    </reaction>
    <physiologicalReaction direction="left-to-right" evidence="9">
        <dbReference type="Rhea" id="RHEA:13978"/>
    </physiologicalReaction>
</comment>
<evidence type="ECO:0000256" key="10">
    <source>
        <dbReference type="ARBA" id="ARBA00055764"/>
    </source>
</evidence>
<comment type="cofactor">
    <cofactor evidence="2">
        <name>Zn(2+)</name>
        <dbReference type="ChEBI" id="CHEBI:29105"/>
    </cofactor>
</comment>
<dbReference type="GO" id="GO:0008721">
    <property type="term" value="F:D-serine ammonia-lyase activity"/>
    <property type="evidence" value="ECO:0007669"/>
    <property type="project" value="UniProtKB-EC"/>
</dbReference>
<evidence type="ECO:0000256" key="3">
    <source>
        <dbReference type="ARBA" id="ARBA00005323"/>
    </source>
</evidence>
<dbReference type="EMBL" id="KN832985">
    <property type="protein sequence ID" value="KIM85160.1"/>
    <property type="molecule type" value="Genomic_DNA"/>
</dbReference>
<evidence type="ECO:0000256" key="6">
    <source>
        <dbReference type="ARBA" id="ARBA00022833"/>
    </source>
</evidence>
<dbReference type="OrthoDB" id="20198at2759"/>
<evidence type="ECO:0000256" key="13">
    <source>
        <dbReference type="ARBA" id="ARBA00075219"/>
    </source>
</evidence>
<evidence type="ECO:0000256" key="7">
    <source>
        <dbReference type="ARBA" id="ARBA00022898"/>
    </source>
</evidence>
<dbReference type="FunFam" id="3.20.20.10:FF:000016">
    <property type="entry name" value="D-serine dehydratase"/>
    <property type="match status" value="1"/>
</dbReference>
<organism evidence="15 16">
    <name type="scientific">Piloderma croceum (strain F 1598)</name>
    <dbReference type="NCBI Taxonomy" id="765440"/>
    <lineage>
        <taxon>Eukaryota</taxon>
        <taxon>Fungi</taxon>
        <taxon>Dikarya</taxon>
        <taxon>Basidiomycota</taxon>
        <taxon>Agaricomycotina</taxon>
        <taxon>Agaricomycetes</taxon>
        <taxon>Agaricomycetidae</taxon>
        <taxon>Atheliales</taxon>
        <taxon>Atheliaceae</taxon>
        <taxon>Piloderma</taxon>
    </lineage>
</organism>
<keyword evidence="5" id="KW-0479">Metal-binding</keyword>
<reference evidence="15 16" key="1">
    <citation type="submission" date="2014-04" db="EMBL/GenBank/DDBJ databases">
        <authorList>
            <consortium name="DOE Joint Genome Institute"/>
            <person name="Kuo A."/>
            <person name="Tarkka M."/>
            <person name="Buscot F."/>
            <person name="Kohler A."/>
            <person name="Nagy L.G."/>
            <person name="Floudas D."/>
            <person name="Copeland A."/>
            <person name="Barry K.W."/>
            <person name="Cichocki N."/>
            <person name="Veneault-Fourrey C."/>
            <person name="LaButti K."/>
            <person name="Lindquist E.A."/>
            <person name="Lipzen A."/>
            <person name="Lundell T."/>
            <person name="Morin E."/>
            <person name="Murat C."/>
            <person name="Sun H."/>
            <person name="Tunlid A."/>
            <person name="Henrissat B."/>
            <person name="Grigoriev I.V."/>
            <person name="Hibbett D.S."/>
            <person name="Martin F."/>
            <person name="Nordberg H.P."/>
            <person name="Cantor M.N."/>
            <person name="Hua S.X."/>
        </authorList>
    </citation>
    <scope>NUCLEOTIDE SEQUENCE [LARGE SCALE GENOMIC DNA]</scope>
    <source>
        <strain evidence="15 16">F 1598</strain>
    </source>
</reference>
<dbReference type="HOGENOM" id="CLU_031639_0_0_1"/>
<name>A0A0C3FM84_PILCF</name>
<proteinExistence type="inferred from homology"/>
<evidence type="ECO:0000256" key="1">
    <source>
        <dbReference type="ARBA" id="ARBA00001933"/>
    </source>
</evidence>
<reference evidence="16" key="2">
    <citation type="submission" date="2015-01" db="EMBL/GenBank/DDBJ databases">
        <title>Evolutionary Origins and Diversification of the Mycorrhizal Mutualists.</title>
        <authorList>
            <consortium name="DOE Joint Genome Institute"/>
            <consortium name="Mycorrhizal Genomics Consortium"/>
            <person name="Kohler A."/>
            <person name="Kuo A."/>
            <person name="Nagy L.G."/>
            <person name="Floudas D."/>
            <person name="Copeland A."/>
            <person name="Barry K.W."/>
            <person name="Cichocki N."/>
            <person name="Veneault-Fourrey C."/>
            <person name="LaButti K."/>
            <person name="Lindquist E.A."/>
            <person name="Lipzen A."/>
            <person name="Lundell T."/>
            <person name="Morin E."/>
            <person name="Murat C."/>
            <person name="Riley R."/>
            <person name="Ohm R."/>
            <person name="Sun H."/>
            <person name="Tunlid A."/>
            <person name="Henrissat B."/>
            <person name="Grigoriev I.V."/>
            <person name="Hibbett D.S."/>
            <person name="Martin F."/>
        </authorList>
    </citation>
    <scope>NUCLEOTIDE SEQUENCE [LARGE SCALE GENOMIC DNA]</scope>
    <source>
        <strain evidence="16">F 1598</strain>
    </source>
</reference>